<proteinExistence type="predicted"/>
<sequence length="58" mass="6808">MSYLFCSVQCSTYMALKKKPFFVTSTQEEDDQQFHKDMLVGFSFDSLHMTNQVSYHVT</sequence>
<evidence type="ECO:0000313" key="1">
    <source>
        <dbReference type="EMBL" id="CEK71844.1"/>
    </source>
</evidence>
<reference evidence="1" key="1">
    <citation type="submission" date="2014-12" db="EMBL/GenBank/DDBJ databases">
        <title>Insight into the proteome of Arion vulgaris.</title>
        <authorList>
            <person name="Aradska J."/>
            <person name="Bulat T."/>
            <person name="Smidak R."/>
            <person name="Sarate P."/>
            <person name="Gangsoo J."/>
            <person name="Sialana F."/>
            <person name="Bilban M."/>
            <person name="Lubec G."/>
        </authorList>
    </citation>
    <scope>NUCLEOTIDE SEQUENCE</scope>
    <source>
        <tissue evidence="1">Skin</tissue>
    </source>
</reference>
<feature type="non-terminal residue" evidence="1">
    <location>
        <position position="58"/>
    </location>
</feature>
<name>A0A0B6ZT67_9EUPU</name>
<dbReference type="AlphaFoldDB" id="A0A0B6ZT67"/>
<accession>A0A0B6ZT67</accession>
<organism evidence="1">
    <name type="scientific">Arion vulgaris</name>
    <dbReference type="NCBI Taxonomy" id="1028688"/>
    <lineage>
        <taxon>Eukaryota</taxon>
        <taxon>Metazoa</taxon>
        <taxon>Spiralia</taxon>
        <taxon>Lophotrochozoa</taxon>
        <taxon>Mollusca</taxon>
        <taxon>Gastropoda</taxon>
        <taxon>Heterobranchia</taxon>
        <taxon>Euthyneura</taxon>
        <taxon>Panpulmonata</taxon>
        <taxon>Eupulmonata</taxon>
        <taxon>Stylommatophora</taxon>
        <taxon>Helicina</taxon>
        <taxon>Arionoidea</taxon>
        <taxon>Arionidae</taxon>
        <taxon>Arion</taxon>
    </lineage>
</organism>
<dbReference type="EMBL" id="HACG01024979">
    <property type="protein sequence ID" value="CEK71844.1"/>
    <property type="molecule type" value="Transcribed_RNA"/>
</dbReference>
<protein>
    <submittedName>
        <fullName evidence="1">Uncharacterized protein</fullName>
    </submittedName>
</protein>
<gene>
    <name evidence="1" type="primary">ORF80046</name>
</gene>